<gene>
    <name evidence="3" type="ORF">SAMN05421672_10876</name>
</gene>
<evidence type="ECO:0000256" key="2">
    <source>
        <dbReference type="SAM" id="Phobius"/>
    </source>
</evidence>
<dbReference type="AlphaFoldDB" id="A0A1N6U9I5"/>
<evidence type="ECO:0000313" key="4">
    <source>
        <dbReference type="Proteomes" id="UP000186079"/>
    </source>
</evidence>
<name>A0A1N6U9I5_9PSED</name>
<evidence type="ECO:0000313" key="3">
    <source>
        <dbReference type="EMBL" id="SIQ62282.1"/>
    </source>
</evidence>
<reference evidence="3 4" key="1">
    <citation type="submission" date="2017-01" db="EMBL/GenBank/DDBJ databases">
        <authorList>
            <person name="Mah S.A."/>
            <person name="Swanson W.J."/>
            <person name="Moy G.W."/>
            <person name="Vacquier V.D."/>
        </authorList>
    </citation>
    <scope>NUCLEOTIDE SEQUENCE [LARGE SCALE GENOMIC DNA]</scope>
    <source>
        <strain evidence="3 4">ATCC 29606</strain>
    </source>
</reference>
<feature type="region of interest" description="Disordered" evidence="1">
    <location>
        <begin position="305"/>
        <end position="327"/>
    </location>
</feature>
<dbReference type="RefSeq" id="WP_052199802.1">
    <property type="nucleotide sequence ID" value="NZ_FTMC01000008.1"/>
</dbReference>
<protein>
    <submittedName>
        <fullName evidence="3">Uncharacterized protein</fullName>
    </submittedName>
</protein>
<proteinExistence type="predicted"/>
<accession>A0A1N6U9I5</accession>
<keyword evidence="2" id="KW-0812">Transmembrane</keyword>
<keyword evidence="2" id="KW-0472">Membrane</keyword>
<sequence length="327" mass="37009">MDALLILGGFFLLLGSFFWLALRAFARGAGWGLLCLLPPLTLLYLFRYGKEARAPLLCALLAAMPLGFGLLGLAEQDPNRLRALLNLEWLEPVRNPWQPDIRLRGRLWGEPFAPVEGEFIDGRLRLSQGSASFDWRELVIHLGEFSGSQLTLDILPQDDDVPTIELVRQLGGNPLPEALRLERGYSMHLQLQRQAPNRLVGNLHLGLPSAHRTWVSGPIEVFTDRLRYREGRVDTRFDSVQTLQVVIEDYLQRRFPQHRVEAVQLPDIDWNSRPLELRVQARIGNRALIVPLLLLKDEQMGWGVPGDRYPPRGASDQEADAAKPLKS</sequence>
<organism evidence="3 4">
    <name type="scientific">Pseudomonas flexibilis</name>
    <dbReference type="NCBI Taxonomy" id="706570"/>
    <lineage>
        <taxon>Bacteria</taxon>
        <taxon>Pseudomonadati</taxon>
        <taxon>Pseudomonadota</taxon>
        <taxon>Gammaproteobacteria</taxon>
        <taxon>Pseudomonadales</taxon>
        <taxon>Pseudomonadaceae</taxon>
        <taxon>Pseudomonas</taxon>
    </lineage>
</organism>
<evidence type="ECO:0000256" key="1">
    <source>
        <dbReference type="SAM" id="MobiDB-lite"/>
    </source>
</evidence>
<keyword evidence="2" id="KW-1133">Transmembrane helix</keyword>
<feature type="transmembrane region" description="Helical" evidence="2">
    <location>
        <begin position="52"/>
        <end position="74"/>
    </location>
</feature>
<dbReference type="EMBL" id="FTMC01000008">
    <property type="protein sequence ID" value="SIQ62282.1"/>
    <property type="molecule type" value="Genomic_DNA"/>
</dbReference>
<dbReference type="Proteomes" id="UP000186079">
    <property type="component" value="Unassembled WGS sequence"/>
</dbReference>